<evidence type="ECO:0008006" key="6">
    <source>
        <dbReference type="Google" id="ProtNLM"/>
    </source>
</evidence>
<dbReference type="OrthoDB" id="7871744at2"/>
<dbReference type="InterPro" id="IPR038670">
    <property type="entry name" value="HslJ-like_sf"/>
</dbReference>
<gene>
    <name evidence="4" type="ORF">BKE30_09505</name>
</gene>
<evidence type="ECO:0000313" key="4">
    <source>
        <dbReference type="EMBL" id="ONG39576.1"/>
    </source>
</evidence>
<dbReference type="Pfam" id="PF03724">
    <property type="entry name" value="META"/>
    <property type="match status" value="1"/>
</dbReference>
<proteinExistence type="predicted"/>
<dbReference type="InterPro" id="IPR053147">
    <property type="entry name" value="Hsp_HslJ-like"/>
</dbReference>
<evidence type="ECO:0000313" key="5">
    <source>
        <dbReference type="Proteomes" id="UP000192132"/>
    </source>
</evidence>
<sequence>MKNALMLAMSLSLIACTQSGLHNPKANMSEISTTLSPSSTVLSSYTWQLVQATNQQGQAINALFVRQDKPVSLQFKDNNIGILNTCNHMGGAFTLKANVLTVSNLVSTMMACDAPVNQLDTLMGKLIEGNSTLKITKADSQPQLTLISASGDMLVFKGIATPESKYGAQAETIFLEVSPKTQRCDAGVRQMQCLQVRQVKYNEQGLKNYVSSGWENFYDSIEGYEHSNNERVIIRVKKYPVKNPPADASNAAYVLDMFVEREQVK</sequence>
<name>A0A1S8CV66_9GAMM</name>
<feature type="signal peptide" evidence="1">
    <location>
        <begin position="1"/>
        <end position="17"/>
    </location>
</feature>
<dbReference type="PANTHER" id="PTHR35535:SF2">
    <property type="entry name" value="DUF306 DOMAIN-CONTAINING PROTEIN"/>
    <property type="match status" value="1"/>
</dbReference>
<dbReference type="PANTHER" id="PTHR35535">
    <property type="entry name" value="HEAT SHOCK PROTEIN HSLJ"/>
    <property type="match status" value="1"/>
</dbReference>
<comment type="caution">
    <text evidence="4">The sequence shown here is derived from an EMBL/GenBank/DDBJ whole genome shotgun (WGS) entry which is preliminary data.</text>
</comment>
<evidence type="ECO:0000259" key="3">
    <source>
        <dbReference type="Pfam" id="PF14302"/>
    </source>
</evidence>
<dbReference type="AlphaFoldDB" id="A0A1S8CV66"/>
<dbReference type="EMBL" id="MLCN01000023">
    <property type="protein sequence ID" value="ONG39576.1"/>
    <property type="molecule type" value="Genomic_DNA"/>
</dbReference>
<dbReference type="Proteomes" id="UP000192132">
    <property type="component" value="Unassembled WGS sequence"/>
</dbReference>
<feature type="chain" id="PRO_5013204481" description="Heat shock protein HslJ" evidence="1">
    <location>
        <begin position="18"/>
        <end position="265"/>
    </location>
</feature>
<dbReference type="PROSITE" id="PS51257">
    <property type="entry name" value="PROKAR_LIPOPROTEIN"/>
    <property type="match status" value="1"/>
</dbReference>
<keyword evidence="1" id="KW-0732">Signal</keyword>
<evidence type="ECO:0000259" key="2">
    <source>
        <dbReference type="Pfam" id="PF03724"/>
    </source>
</evidence>
<evidence type="ECO:0000256" key="1">
    <source>
        <dbReference type="SAM" id="SignalP"/>
    </source>
</evidence>
<protein>
    <recommendedName>
        <fullName evidence="6">Heat shock protein HslJ</fullName>
    </recommendedName>
</protein>
<dbReference type="Pfam" id="PF14302">
    <property type="entry name" value="DUF4377"/>
    <property type="match status" value="1"/>
</dbReference>
<reference evidence="4 5" key="1">
    <citation type="submission" date="2016-10" db="EMBL/GenBank/DDBJ databases">
        <title>Draft Genome sequence of Alkanindiges sp. strain H1.</title>
        <authorList>
            <person name="Subhash Y."/>
            <person name="Lee S."/>
        </authorList>
    </citation>
    <scope>NUCLEOTIDE SEQUENCE [LARGE SCALE GENOMIC DNA]</scope>
    <source>
        <strain evidence="4 5">H1</strain>
    </source>
</reference>
<organism evidence="4 5">
    <name type="scientific">Alkanindiges hydrocarboniclasticus</name>
    <dbReference type="NCBI Taxonomy" id="1907941"/>
    <lineage>
        <taxon>Bacteria</taxon>
        <taxon>Pseudomonadati</taxon>
        <taxon>Pseudomonadota</taxon>
        <taxon>Gammaproteobacteria</taxon>
        <taxon>Moraxellales</taxon>
        <taxon>Moraxellaceae</taxon>
        <taxon>Alkanindiges</taxon>
    </lineage>
</organism>
<keyword evidence="5" id="KW-1185">Reference proteome</keyword>
<dbReference type="Gene3D" id="2.40.128.270">
    <property type="match status" value="1"/>
</dbReference>
<feature type="domain" description="DUF306" evidence="2">
    <location>
        <begin position="46"/>
        <end position="156"/>
    </location>
</feature>
<accession>A0A1S8CV66</accession>
<dbReference type="RefSeq" id="WP_076878367.1">
    <property type="nucleotide sequence ID" value="NZ_MLCN01000023.1"/>
</dbReference>
<dbReference type="InterPro" id="IPR005184">
    <property type="entry name" value="DUF306_Meta_HslJ"/>
</dbReference>
<feature type="domain" description="DUF4377" evidence="3">
    <location>
        <begin position="177"/>
        <end position="261"/>
    </location>
</feature>
<dbReference type="InterPro" id="IPR025485">
    <property type="entry name" value="DUF4377"/>
</dbReference>
<dbReference type="STRING" id="1907941.BKE30_09505"/>